<dbReference type="GO" id="GO:0005975">
    <property type="term" value="P:carbohydrate metabolic process"/>
    <property type="evidence" value="ECO:0007669"/>
    <property type="project" value="InterPro"/>
</dbReference>
<dbReference type="SUPFAM" id="SSF51126">
    <property type="entry name" value="Pectin lyase-like"/>
    <property type="match status" value="1"/>
</dbReference>
<evidence type="ECO:0000256" key="10">
    <source>
        <dbReference type="ARBA" id="ARBA00023316"/>
    </source>
</evidence>
<dbReference type="EMBL" id="BPWL01000004">
    <property type="protein sequence ID" value="GJJ09893.1"/>
    <property type="molecule type" value="Genomic_DNA"/>
</dbReference>
<evidence type="ECO:0000256" key="1">
    <source>
        <dbReference type="ARBA" id="ARBA00004613"/>
    </source>
</evidence>
<evidence type="ECO:0000256" key="2">
    <source>
        <dbReference type="ARBA" id="ARBA00008834"/>
    </source>
</evidence>
<comment type="function">
    <text evidence="11">Specific in hydrolyzing the terminal glycosidic bond of polygalacturonic acid and oligogalacturonates.</text>
</comment>
<keyword evidence="7" id="KW-1015">Disulfide bond</keyword>
<dbReference type="GO" id="GO:0071555">
    <property type="term" value="P:cell wall organization"/>
    <property type="evidence" value="ECO:0007669"/>
    <property type="project" value="UniProtKB-KW"/>
</dbReference>
<dbReference type="InterPro" id="IPR012334">
    <property type="entry name" value="Pectin_lyas_fold"/>
</dbReference>
<dbReference type="InterPro" id="IPR011050">
    <property type="entry name" value="Pectin_lyase_fold/virulence"/>
</dbReference>
<dbReference type="AlphaFoldDB" id="A0AAV5A9P9"/>
<evidence type="ECO:0000313" key="17">
    <source>
        <dbReference type="EMBL" id="GJJ09893.1"/>
    </source>
</evidence>
<keyword evidence="18" id="KW-1185">Reference proteome</keyword>
<keyword evidence="6 16" id="KW-0378">Hydrolase</keyword>
<dbReference type="Gene3D" id="2.160.20.10">
    <property type="entry name" value="Single-stranded right-handed beta-helix, Pectin lyase-like"/>
    <property type="match status" value="1"/>
</dbReference>
<proteinExistence type="inferred from homology"/>
<sequence>MYFPLLKRVLAKFAFSDGFDISGTNFLLENSHIFNGDDCVAVNNGAHNITVRNFTCEGGHGVSLSGTDDISNVLFDNIYSRNSLYATRFKSSLDSTGTVSNVTWSNIHVLNATFPVFATGVYVDQNTNRGLTPPGQYPPNSTSTRIIDFSWVNVTGTINSEHPGDGSCITVPCWYAIEGITNTEGIVMQLLNGSATNIVTKNIILMPIDGIGNVDVFCDPSSFTDGTKSLGFKCLNGAYEAI</sequence>
<evidence type="ECO:0000256" key="11">
    <source>
        <dbReference type="ARBA" id="ARBA00037312"/>
    </source>
</evidence>
<dbReference type="InterPro" id="IPR000743">
    <property type="entry name" value="Glyco_hydro_28"/>
</dbReference>
<keyword evidence="4" id="KW-0732">Signal</keyword>
<comment type="caution">
    <text evidence="17">The sequence shown here is derived from an EMBL/GenBank/DDBJ whole genome shotgun (WGS) entry which is preliminary data.</text>
</comment>
<dbReference type="EC" id="3.2.1.67" evidence="12"/>
<comment type="catalytic activity">
    <reaction evidence="15">
        <text>[(1-&gt;4)-alpha-D-galacturonosyl](n) + H2O = alpha-D-galacturonate + [(1-&gt;4)-alpha-D-galacturonosyl](n-1)</text>
        <dbReference type="Rhea" id="RHEA:14117"/>
        <dbReference type="Rhea" id="RHEA-COMP:14570"/>
        <dbReference type="Rhea" id="RHEA-COMP:14572"/>
        <dbReference type="ChEBI" id="CHEBI:15377"/>
        <dbReference type="ChEBI" id="CHEBI:58658"/>
        <dbReference type="ChEBI" id="CHEBI:140523"/>
        <dbReference type="EC" id="3.2.1.67"/>
    </reaction>
</comment>
<evidence type="ECO:0000256" key="8">
    <source>
        <dbReference type="ARBA" id="ARBA00023180"/>
    </source>
</evidence>
<comment type="similarity">
    <text evidence="2 16">Belongs to the glycosyl hydrolase 28 family.</text>
</comment>
<keyword evidence="8" id="KW-0325">Glycoprotein</keyword>
<keyword evidence="9 16" id="KW-0326">Glycosidase</keyword>
<dbReference type="PANTHER" id="PTHR31736">
    <property type="match status" value="1"/>
</dbReference>
<evidence type="ECO:0000313" key="18">
    <source>
        <dbReference type="Proteomes" id="UP001050691"/>
    </source>
</evidence>
<dbReference type="GO" id="GO:0004650">
    <property type="term" value="F:polygalacturonase activity"/>
    <property type="evidence" value="ECO:0007669"/>
    <property type="project" value="InterPro"/>
</dbReference>
<comment type="subcellular location">
    <subcellularLocation>
        <location evidence="1">Secreted</location>
    </subcellularLocation>
</comment>
<dbReference type="PANTHER" id="PTHR31736:SF11">
    <property type="entry name" value="EXOPOLYGALACTURONASE C-RELATED"/>
    <property type="match status" value="1"/>
</dbReference>
<gene>
    <name evidence="17" type="ORF">Clacol_004117</name>
</gene>
<dbReference type="GO" id="GO:0047911">
    <property type="term" value="F:galacturan 1,4-alpha-galacturonidase activity"/>
    <property type="evidence" value="ECO:0007669"/>
    <property type="project" value="UniProtKB-EC"/>
</dbReference>
<evidence type="ECO:0000256" key="14">
    <source>
        <dbReference type="ARBA" id="ARBA00042262"/>
    </source>
</evidence>
<dbReference type="Proteomes" id="UP001050691">
    <property type="component" value="Unassembled WGS sequence"/>
</dbReference>
<keyword evidence="5" id="KW-0677">Repeat</keyword>
<evidence type="ECO:0000256" key="13">
    <source>
        <dbReference type="ARBA" id="ARBA00041474"/>
    </source>
</evidence>
<keyword evidence="3" id="KW-0964">Secreted</keyword>
<name>A0AAV5A9P9_9AGAM</name>
<evidence type="ECO:0000256" key="3">
    <source>
        <dbReference type="ARBA" id="ARBA00022525"/>
    </source>
</evidence>
<reference evidence="17" key="1">
    <citation type="submission" date="2021-10" db="EMBL/GenBank/DDBJ databases">
        <title>De novo Genome Assembly of Clathrus columnatus (Basidiomycota, Fungi) Using Illumina and Nanopore Sequence Data.</title>
        <authorList>
            <person name="Ogiso-Tanaka E."/>
            <person name="Itagaki H."/>
            <person name="Hosoya T."/>
            <person name="Hosaka K."/>
        </authorList>
    </citation>
    <scope>NUCLEOTIDE SEQUENCE</scope>
    <source>
        <strain evidence="17">MO-923</strain>
    </source>
</reference>
<evidence type="ECO:0000256" key="4">
    <source>
        <dbReference type="ARBA" id="ARBA00022729"/>
    </source>
</evidence>
<evidence type="ECO:0000256" key="15">
    <source>
        <dbReference type="ARBA" id="ARBA00048766"/>
    </source>
</evidence>
<evidence type="ECO:0000256" key="5">
    <source>
        <dbReference type="ARBA" id="ARBA00022737"/>
    </source>
</evidence>
<organism evidence="17 18">
    <name type="scientific">Clathrus columnatus</name>
    <dbReference type="NCBI Taxonomy" id="1419009"/>
    <lineage>
        <taxon>Eukaryota</taxon>
        <taxon>Fungi</taxon>
        <taxon>Dikarya</taxon>
        <taxon>Basidiomycota</taxon>
        <taxon>Agaricomycotina</taxon>
        <taxon>Agaricomycetes</taxon>
        <taxon>Phallomycetidae</taxon>
        <taxon>Phallales</taxon>
        <taxon>Clathraceae</taxon>
        <taxon>Clathrus</taxon>
    </lineage>
</organism>
<evidence type="ECO:0000256" key="16">
    <source>
        <dbReference type="RuleBase" id="RU361169"/>
    </source>
</evidence>
<dbReference type="Pfam" id="PF00295">
    <property type="entry name" value="Glyco_hydro_28"/>
    <property type="match status" value="1"/>
</dbReference>
<keyword evidence="10" id="KW-0961">Cell wall biogenesis/degradation</keyword>
<accession>A0AAV5A9P9</accession>
<evidence type="ECO:0000256" key="7">
    <source>
        <dbReference type="ARBA" id="ARBA00023157"/>
    </source>
</evidence>
<evidence type="ECO:0000256" key="12">
    <source>
        <dbReference type="ARBA" id="ARBA00038933"/>
    </source>
</evidence>
<evidence type="ECO:0000256" key="6">
    <source>
        <dbReference type="ARBA" id="ARBA00022801"/>
    </source>
</evidence>
<dbReference type="GO" id="GO:0005576">
    <property type="term" value="C:extracellular region"/>
    <property type="evidence" value="ECO:0007669"/>
    <property type="project" value="UniProtKB-SubCell"/>
</dbReference>
<protein>
    <recommendedName>
        <fullName evidence="12">galacturonan 1,4-alpha-galacturonidase</fullName>
        <ecNumber evidence="12">3.2.1.67</ecNumber>
    </recommendedName>
    <alternativeName>
        <fullName evidence="13">Galacturan 1,4-alpha-galacturonidase C</fullName>
    </alternativeName>
    <alternativeName>
        <fullName evidence="14">Poly(1,4-alpha-D-galacturonide)galacturonohydrolase C</fullName>
    </alternativeName>
</protein>
<evidence type="ECO:0000256" key="9">
    <source>
        <dbReference type="ARBA" id="ARBA00023295"/>
    </source>
</evidence>